<keyword evidence="2" id="KW-1185">Reference proteome</keyword>
<proteinExistence type="predicted"/>
<evidence type="ECO:0000313" key="1">
    <source>
        <dbReference type="EMBL" id="CCI10356.1"/>
    </source>
</evidence>
<organism evidence="1 2">
    <name type="scientific">Albugo candida</name>
    <dbReference type="NCBI Taxonomy" id="65357"/>
    <lineage>
        <taxon>Eukaryota</taxon>
        <taxon>Sar</taxon>
        <taxon>Stramenopiles</taxon>
        <taxon>Oomycota</taxon>
        <taxon>Peronosporomycetes</taxon>
        <taxon>Albuginales</taxon>
        <taxon>Albuginaceae</taxon>
        <taxon>Albugo</taxon>
    </lineage>
</organism>
<dbReference type="EMBL" id="CAIX01000224">
    <property type="protein sequence ID" value="CCI10356.1"/>
    <property type="molecule type" value="Genomic_DNA"/>
</dbReference>
<dbReference type="Proteomes" id="UP000053237">
    <property type="component" value="Unassembled WGS sequence"/>
</dbReference>
<protein>
    <submittedName>
        <fullName evidence="1">Uncharacterized protein</fullName>
    </submittedName>
</protein>
<gene>
    <name evidence="1" type="ORF">BN9_095320</name>
</gene>
<dbReference type="InParanoid" id="A0A024FTJ9"/>
<evidence type="ECO:0000313" key="2">
    <source>
        <dbReference type="Proteomes" id="UP000053237"/>
    </source>
</evidence>
<reference evidence="1 2" key="1">
    <citation type="submission" date="2012-05" db="EMBL/GenBank/DDBJ databases">
        <title>Recombination and specialization in a pathogen metapopulation.</title>
        <authorList>
            <person name="Gardiner A."/>
            <person name="Kemen E."/>
            <person name="Schultz-Larsen T."/>
            <person name="MacLean D."/>
            <person name="Van Oosterhout C."/>
            <person name="Jones J.D.G."/>
        </authorList>
    </citation>
    <scope>NUCLEOTIDE SEQUENCE [LARGE SCALE GENOMIC DNA]</scope>
    <source>
        <strain evidence="1 2">Ac Nc2</strain>
    </source>
</reference>
<sequence>MNRSAITRLFAIAPLNSSNGTCINISVSARSINSSTARVRSTSKSCLPTFIYVQPQEASPVSSLSETRSTFRTLLASSSIDTGVPECFAKLFCCSYASWCSPTSRRLQTCAPSGETAVLGQHSRFITHPILLNRFELVDAIENRIKGRTQILIVLKNRFPTDALSPLNRVQGSQEADVLLNTLTNADVIELKLSLQSMQNLRKASTCFQTTKFTIIRQERLHLTSINVVILSIHRN</sequence>
<name>A0A024FTJ9_9STRA</name>
<dbReference type="AlphaFoldDB" id="A0A024FTJ9"/>
<comment type="caution">
    <text evidence="1">The sequence shown here is derived from an EMBL/GenBank/DDBJ whole genome shotgun (WGS) entry which is preliminary data.</text>
</comment>
<accession>A0A024FTJ9</accession>